<evidence type="ECO:0000313" key="3">
    <source>
        <dbReference type="Proteomes" id="UP001189429"/>
    </source>
</evidence>
<proteinExistence type="predicted"/>
<feature type="compositionally biased region" description="Low complexity" evidence="1">
    <location>
        <begin position="7"/>
        <end position="18"/>
    </location>
</feature>
<dbReference type="EMBL" id="CAUYUJ010010250">
    <property type="protein sequence ID" value="CAK0828918.1"/>
    <property type="molecule type" value="Genomic_DNA"/>
</dbReference>
<comment type="caution">
    <text evidence="2">The sequence shown here is derived from an EMBL/GenBank/DDBJ whole genome shotgun (WGS) entry which is preliminary data.</text>
</comment>
<dbReference type="Proteomes" id="UP001189429">
    <property type="component" value="Unassembled WGS sequence"/>
</dbReference>
<feature type="compositionally biased region" description="Low complexity" evidence="1">
    <location>
        <begin position="27"/>
        <end position="44"/>
    </location>
</feature>
<sequence>MGKRKASGILPSISLSSIRQDRGPPICAAGCSSEQSGAASSSCGPRPPEGGDIRQRPRLQFAERSDAPRVEFTRGGSQQAALAAARSEDSRHEALARLQEDFVAASAKGAKDSLLKTWQTLHINWFGPHTPVLPLTAEKLQAVGALFKAGKYRSFANYLTKIKELHLEQGGEWSDQLDLEARRVTRSVLRGIGPGNQKEPIDLTAIVQLAKDGKISDLPVTPAGPIGPGNMTAASVFFMLREIESSLTLYANVIIDVDRQEVKWILPGSKADPSALTTSRAWGCLCEAASSFACTFHAAKRQKELVHRSFADPQGVTPPGLPFFPTITGKTVQKEEVVATYETMYTMAGLPIKDADGNRLLGGHSARLGGARMLASVGLHVYQIELMARWHSPMLLHYAKEAPLNKITQDFVEKKSLLHVNEALQALRVRLDELATREKQEAGAASREAISQLEAKINEVDSKTAAALQKEISDLRSGLCTPAKGAIIKNNATGSWHAVAIEGMHIEPDLWRTRCGWKFSRSSYSRRVGDLPEDVDQKRVCEKCFGVRVDG</sequence>
<reference evidence="2" key="1">
    <citation type="submission" date="2023-10" db="EMBL/GenBank/DDBJ databases">
        <authorList>
            <person name="Chen Y."/>
            <person name="Shah S."/>
            <person name="Dougan E. K."/>
            <person name="Thang M."/>
            <person name="Chan C."/>
        </authorList>
    </citation>
    <scope>NUCLEOTIDE SEQUENCE [LARGE SCALE GENOMIC DNA]</scope>
</reference>
<feature type="region of interest" description="Disordered" evidence="1">
    <location>
        <begin position="1"/>
        <end position="56"/>
    </location>
</feature>
<keyword evidence="3" id="KW-1185">Reference proteome</keyword>
<organism evidence="2 3">
    <name type="scientific">Prorocentrum cordatum</name>
    <dbReference type="NCBI Taxonomy" id="2364126"/>
    <lineage>
        <taxon>Eukaryota</taxon>
        <taxon>Sar</taxon>
        <taxon>Alveolata</taxon>
        <taxon>Dinophyceae</taxon>
        <taxon>Prorocentrales</taxon>
        <taxon>Prorocentraceae</taxon>
        <taxon>Prorocentrum</taxon>
    </lineage>
</organism>
<accession>A0ABN9SCL0</accession>
<evidence type="ECO:0000313" key="2">
    <source>
        <dbReference type="EMBL" id="CAK0828918.1"/>
    </source>
</evidence>
<gene>
    <name evidence="2" type="ORF">PCOR1329_LOCUS28014</name>
</gene>
<name>A0ABN9SCL0_9DINO</name>
<protein>
    <submittedName>
        <fullName evidence="2">Uncharacterized protein</fullName>
    </submittedName>
</protein>
<evidence type="ECO:0000256" key="1">
    <source>
        <dbReference type="SAM" id="MobiDB-lite"/>
    </source>
</evidence>